<evidence type="ECO:0000256" key="3">
    <source>
        <dbReference type="ARBA" id="ARBA00022490"/>
    </source>
</evidence>
<keyword evidence="7" id="KW-0282">Flagellum</keyword>
<evidence type="ECO:0000256" key="5">
    <source>
        <dbReference type="ARBA" id="ARBA00023186"/>
    </source>
</evidence>
<dbReference type="GO" id="GO:0044780">
    <property type="term" value="P:bacterial-type flagellum assembly"/>
    <property type="evidence" value="ECO:0007669"/>
    <property type="project" value="InterPro"/>
</dbReference>
<evidence type="ECO:0000313" key="8">
    <source>
        <dbReference type="Proteomes" id="UP000176992"/>
    </source>
</evidence>
<protein>
    <submittedName>
        <fullName evidence="7">Flagellar export chaperone FliS</fullName>
    </submittedName>
</protein>
<dbReference type="NCBIfam" id="TIGR00208">
    <property type="entry name" value="fliS"/>
    <property type="match status" value="1"/>
</dbReference>
<keyword evidence="7" id="KW-0966">Cell projection</keyword>
<sequence>MQKKPGVHDYRSMQILSSKPEKLILLLYDGAIRFIQLAIKSIESNEIEPAHKNLVKAQNIMVELMASLNFDKGGELAVNLFRIYEFMHFTLVQANIKKNPKDLARITEQLKKLRHSWNQALKGPSDKAGGLPENEAGAATAAGGKSAKSITVTG</sequence>
<keyword evidence="3" id="KW-0963">Cytoplasm</keyword>
<reference evidence="7 8" key="1">
    <citation type="journal article" date="2016" name="Nat. Commun.">
        <title>Thousands of microbial genomes shed light on interconnected biogeochemical processes in an aquifer system.</title>
        <authorList>
            <person name="Anantharaman K."/>
            <person name="Brown C.T."/>
            <person name="Hug L.A."/>
            <person name="Sharon I."/>
            <person name="Castelle C.J."/>
            <person name="Probst A.J."/>
            <person name="Thomas B.C."/>
            <person name="Singh A."/>
            <person name="Wilkins M.J."/>
            <person name="Karaoz U."/>
            <person name="Brodie E.L."/>
            <person name="Williams K.H."/>
            <person name="Hubbard S.S."/>
            <person name="Banfield J.F."/>
        </authorList>
    </citation>
    <scope>NUCLEOTIDE SEQUENCE [LARGE SCALE GENOMIC DNA]</scope>
</reference>
<evidence type="ECO:0000313" key="7">
    <source>
        <dbReference type="EMBL" id="OGF98416.1"/>
    </source>
</evidence>
<comment type="subcellular location">
    <subcellularLocation>
        <location evidence="1">Cytoplasm</location>
        <location evidence="1">Cytosol</location>
    </subcellularLocation>
</comment>
<name>A0A1F5YEJ8_9BACT</name>
<feature type="compositionally biased region" description="Low complexity" evidence="6">
    <location>
        <begin position="136"/>
        <end position="154"/>
    </location>
</feature>
<dbReference type="InterPro" id="IPR003713">
    <property type="entry name" value="FliS"/>
</dbReference>
<keyword evidence="4" id="KW-1005">Bacterial flagellum biogenesis</keyword>
<organism evidence="7 8">
    <name type="scientific">Candidatus Glassbacteria bacterium GWA2_58_10</name>
    <dbReference type="NCBI Taxonomy" id="1817865"/>
    <lineage>
        <taxon>Bacteria</taxon>
        <taxon>Candidatus Glassiibacteriota</taxon>
    </lineage>
</organism>
<keyword evidence="5" id="KW-0143">Chaperone</keyword>
<dbReference type="Proteomes" id="UP000176992">
    <property type="component" value="Unassembled WGS sequence"/>
</dbReference>
<dbReference type="InterPro" id="IPR036584">
    <property type="entry name" value="FliS_sf"/>
</dbReference>
<proteinExistence type="inferred from homology"/>
<dbReference type="CDD" id="cd16098">
    <property type="entry name" value="FliS"/>
    <property type="match status" value="1"/>
</dbReference>
<dbReference type="PANTHER" id="PTHR34773:SF1">
    <property type="entry name" value="FLAGELLAR SECRETION CHAPERONE FLIS"/>
    <property type="match status" value="1"/>
</dbReference>
<evidence type="ECO:0000256" key="2">
    <source>
        <dbReference type="ARBA" id="ARBA00008787"/>
    </source>
</evidence>
<feature type="region of interest" description="Disordered" evidence="6">
    <location>
        <begin position="122"/>
        <end position="154"/>
    </location>
</feature>
<evidence type="ECO:0000256" key="6">
    <source>
        <dbReference type="SAM" id="MobiDB-lite"/>
    </source>
</evidence>
<gene>
    <name evidence="7" type="ORF">A2Z86_01270</name>
</gene>
<dbReference type="AlphaFoldDB" id="A0A1F5YEJ8"/>
<comment type="similarity">
    <text evidence="2">Belongs to the FliS family.</text>
</comment>
<comment type="caution">
    <text evidence="7">The sequence shown here is derived from an EMBL/GenBank/DDBJ whole genome shotgun (WGS) entry which is preliminary data.</text>
</comment>
<dbReference type="Pfam" id="PF02561">
    <property type="entry name" value="FliS"/>
    <property type="match status" value="1"/>
</dbReference>
<dbReference type="GO" id="GO:0071973">
    <property type="term" value="P:bacterial-type flagellum-dependent cell motility"/>
    <property type="evidence" value="ECO:0007669"/>
    <property type="project" value="TreeGrafter"/>
</dbReference>
<keyword evidence="7" id="KW-0969">Cilium</keyword>
<dbReference type="EMBL" id="MFIV01000106">
    <property type="protein sequence ID" value="OGF98416.1"/>
    <property type="molecule type" value="Genomic_DNA"/>
</dbReference>
<dbReference type="Gene3D" id="1.20.120.340">
    <property type="entry name" value="Flagellar protein FliS"/>
    <property type="match status" value="1"/>
</dbReference>
<accession>A0A1F5YEJ8</accession>
<dbReference type="GO" id="GO:0005829">
    <property type="term" value="C:cytosol"/>
    <property type="evidence" value="ECO:0007669"/>
    <property type="project" value="UniProtKB-SubCell"/>
</dbReference>
<dbReference type="PANTHER" id="PTHR34773">
    <property type="entry name" value="FLAGELLAR SECRETION CHAPERONE FLIS"/>
    <property type="match status" value="1"/>
</dbReference>
<evidence type="ECO:0000256" key="4">
    <source>
        <dbReference type="ARBA" id="ARBA00022795"/>
    </source>
</evidence>
<dbReference type="SUPFAM" id="SSF101116">
    <property type="entry name" value="Flagellar export chaperone FliS"/>
    <property type="match status" value="1"/>
</dbReference>
<evidence type="ECO:0000256" key="1">
    <source>
        <dbReference type="ARBA" id="ARBA00004514"/>
    </source>
</evidence>